<dbReference type="Proteomes" id="UP000753961">
    <property type="component" value="Unassembled WGS sequence"/>
</dbReference>
<evidence type="ECO:0000256" key="1">
    <source>
        <dbReference type="SAM" id="SignalP"/>
    </source>
</evidence>
<evidence type="ECO:0000259" key="2">
    <source>
        <dbReference type="Pfam" id="PF13568"/>
    </source>
</evidence>
<name>A0A953HRU0_9BACT</name>
<dbReference type="RefSeq" id="WP_222578634.1">
    <property type="nucleotide sequence ID" value="NZ_JAHVHU010000004.1"/>
</dbReference>
<evidence type="ECO:0000313" key="4">
    <source>
        <dbReference type="Proteomes" id="UP000753961"/>
    </source>
</evidence>
<comment type="caution">
    <text evidence="3">The sequence shown here is derived from an EMBL/GenBank/DDBJ whole genome shotgun (WGS) entry which is preliminary data.</text>
</comment>
<dbReference type="AlphaFoldDB" id="A0A953HRU0"/>
<gene>
    <name evidence="3" type="ORF">KUV50_03115</name>
</gene>
<feature type="domain" description="Outer membrane protein beta-barrel" evidence="2">
    <location>
        <begin position="23"/>
        <end position="177"/>
    </location>
</feature>
<keyword evidence="4" id="KW-1185">Reference proteome</keyword>
<proteinExistence type="predicted"/>
<dbReference type="EMBL" id="JAHVHU010000004">
    <property type="protein sequence ID" value="MBY5957111.1"/>
    <property type="molecule type" value="Genomic_DNA"/>
</dbReference>
<feature type="chain" id="PRO_5037268867" evidence="1">
    <location>
        <begin position="23"/>
        <end position="195"/>
    </location>
</feature>
<dbReference type="Pfam" id="PF13568">
    <property type="entry name" value="OMP_b-brl_2"/>
    <property type="match status" value="1"/>
</dbReference>
<feature type="signal peptide" evidence="1">
    <location>
        <begin position="1"/>
        <end position="22"/>
    </location>
</feature>
<organism evidence="3 4">
    <name type="scientific">Membranihabitans marinus</name>
    <dbReference type="NCBI Taxonomy" id="1227546"/>
    <lineage>
        <taxon>Bacteria</taxon>
        <taxon>Pseudomonadati</taxon>
        <taxon>Bacteroidota</taxon>
        <taxon>Saprospiria</taxon>
        <taxon>Saprospirales</taxon>
        <taxon>Saprospiraceae</taxon>
        <taxon>Membranihabitans</taxon>
    </lineage>
</organism>
<protein>
    <submittedName>
        <fullName evidence="3">PorT family protein</fullName>
    </submittedName>
</protein>
<accession>A0A953HRU0</accession>
<dbReference type="InterPro" id="IPR025665">
    <property type="entry name" value="Beta-barrel_OMP_2"/>
</dbReference>
<evidence type="ECO:0000313" key="3">
    <source>
        <dbReference type="EMBL" id="MBY5957111.1"/>
    </source>
</evidence>
<sequence length="195" mass="20801">MKKIILSVCMFVALGVTAQAQADFIIKAGLHSVLSSESEINSTNVKGGRVGWNLGADFRFGNILFLQPGAHFYSSSLSLEAADGTVTDFKESARLQSLKVPLMVGLSPFSNAGGGNFEFVINAGVVPTFNLGIKDENDFIKNDDVKDVNWSGKVGAGLEFGVFVVGVDYEFGFNKILDDAESNFSIIGATVGLKF</sequence>
<keyword evidence="1" id="KW-0732">Signal</keyword>
<reference evidence="3" key="1">
    <citation type="submission" date="2021-06" db="EMBL/GenBank/DDBJ databases">
        <title>44 bacteria genomes isolated from Dapeng, Shenzhen.</title>
        <authorList>
            <person name="Zheng W."/>
            <person name="Yu S."/>
            <person name="Huang Y."/>
        </authorList>
    </citation>
    <scope>NUCLEOTIDE SEQUENCE</scope>
    <source>
        <strain evidence="3">DP5N28-2</strain>
    </source>
</reference>